<protein>
    <recommendedName>
        <fullName evidence="3">TetR family transcriptional regulator</fullName>
    </recommendedName>
</protein>
<dbReference type="EMBL" id="JAGGMR010000001">
    <property type="protein sequence ID" value="MBP2189154.1"/>
    <property type="molecule type" value="Genomic_DNA"/>
</dbReference>
<comment type="caution">
    <text evidence="1">The sequence shown here is derived from an EMBL/GenBank/DDBJ whole genome shotgun (WGS) entry which is preliminary data.</text>
</comment>
<proteinExistence type="predicted"/>
<dbReference type="InterPro" id="IPR045647">
    <property type="entry name" value="DUF6401"/>
</dbReference>
<reference evidence="1 2" key="1">
    <citation type="submission" date="2021-03" db="EMBL/GenBank/DDBJ databases">
        <title>Sequencing the genomes of 1000 actinobacteria strains.</title>
        <authorList>
            <person name="Klenk H.-P."/>
        </authorList>
    </citation>
    <scope>NUCLEOTIDE SEQUENCE [LARGE SCALE GENOMIC DNA]</scope>
    <source>
        <strain evidence="1 2">DSM 45516</strain>
    </source>
</reference>
<evidence type="ECO:0000313" key="1">
    <source>
        <dbReference type="EMBL" id="MBP2189154.1"/>
    </source>
</evidence>
<dbReference type="Pfam" id="PF19939">
    <property type="entry name" value="DUF6401"/>
    <property type="match status" value="1"/>
</dbReference>
<keyword evidence="2" id="KW-1185">Reference proteome</keyword>
<evidence type="ECO:0008006" key="3">
    <source>
        <dbReference type="Google" id="ProtNLM"/>
    </source>
</evidence>
<sequence>MFLLGPALLEVSARRILNRLHESHGEPALAAAAENPALSAVLDQHGAALRDILDHGVEDAAQVPPLLLLAGYVRGLLDQAREHQPATAQELAEMIATPMTGSAPADWREADWMQLRLAAVCVQAQTIN</sequence>
<accession>A0ABS4QBS7</accession>
<gene>
    <name evidence="1" type="ORF">BJ987_002055</name>
</gene>
<name>A0ABS4QBS7_9NOCA</name>
<dbReference type="RefSeq" id="WP_209887430.1">
    <property type="nucleotide sequence ID" value="NZ_JAGGMR010000001.1"/>
</dbReference>
<evidence type="ECO:0000313" key="2">
    <source>
        <dbReference type="Proteomes" id="UP001519325"/>
    </source>
</evidence>
<dbReference type="Proteomes" id="UP001519325">
    <property type="component" value="Unassembled WGS sequence"/>
</dbReference>
<organism evidence="1 2">
    <name type="scientific">Nocardia goodfellowii</name>
    <dbReference type="NCBI Taxonomy" id="882446"/>
    <lineage>
        <taxon>Bacteria</taxon>
        <taxon>Bacillati</taxon>
        <taxon>Actinomycetota</taxon>
        <taxon>Actinomycetes</taxon>
        <taxon>Mycobacteriales</taxon>
        <taxon>Nocardiaceae</taxon>
        <taxon>Nocardia</taxon>
    </lineage>
</organism>